<proteinExistence type="predicted"/>
<evidence type="ECO:0000313" key="4">
    <source>
        <dbReference type="Proteomes" id="UP000785679"/>
    </source>
</evidence>
<feature type="compositionally biased region" description="Polar residues" evidence="1">
    <location>
        <begin position="66"/>
        <end position="76"/>
    </location>
</feature>
<organism evidence="3 4">
    <name type="scientific">Halteria grandinella</name>
    <dbReference type="NCBI Taxonomy" id="5974"/>
    <lineage>
        <taxon>Eukaryota</taxon>
        <taxon>Sar</taxon>
        <taxon>Alveolata</taxon>
        <taxon>Ciliophora</taxon>
        <taxon>Intramacronucleata</taxon>
        <taxon>Spirotrichea</taxon>
        <taxon>Stichotrichia</taxon>
        <taxon>Sporadotrichida</taxon>
        <taxon>Halteriidae</taxon>
        <taxon>Halteria</taxon>
    </lineage>
</organism>
<protein>
    <submittedName>
        <fullName evidence="3">Uncharacterized protein</fullName>
    </submittedName>
</protein>
<accession>A0A8J8NT46</accession>
<evidence type="ECO:0000256" key="1">
    <source>
        <dbReference type="SAM" id="MobiDB-lite"/>
    </source>
</evidence>
<dbReference type="Proteomes" id="UP000785679">
    <property type="component" value="Unassembled WGS sequence"/>
</dbReference>
<dbReference type="GO" id="GO:0016020">
    <property type="term" value="C:membrane"/>
    <property type="evidence" value="ECO:0007669"/>
    <property type="project" value="InterPro"/>
</dbReference>
<keyword evidence="2" id="KW-0472">Membrane</keyword>
<feature type="transmembrane region" description="Helical" evidence="2">
    <location>
        <begin position="262"/>
        <end position="286"/>
    </location>
</feature>
<comment type="caution">
    <text evidence="3">The sequence shown here is derived from an EMBL/GenBank/DDBJ whole genome shotgun (WGS) entry which is preliminary data.</text>
</comment>
<keyword evidence="2" id="KW-1133">Transmembrane helix</keyword>
<name>A0A8J8NT46_HALGN</name>
<reference evidence="3" key="1">
    <citation type="submission" date="2019-06" db="EMBL/GenBank/DDBJ databases">
        <authorList>
            <person name="Zheng W."/>
        </authorList>
    </citation>
    <scope>NUCLEOTIDE SEQUENCE</scope>
    <source>
        <strain evidence="3">QDHG01</strain>
    </source>
</reference>
<evidence type="ECO:0000256" key="2">
    <source>
        <dbReference type="SAM" id="Phobius"/>
    </source>
</evidence>
<dbReference type="OrthoDB" id="2423701at2759"/>
<sequence length="357" mass="41896">MEPSVNQFERQRRYRVFDWSSNHQWQFYYNNLYPIPAMSQLERIRRRWYFNNIDREFDISYGEPQAQRQNSPSQQIPQAQRSSNSAAAPPPQAQESERPDHQNNQRQANQQREDGGFRNRQQHDTHPELANIQALNWLFFIILIPFKRGLANLLGFAALILGLIRTYGFHSQLDVLLQVALYDENLLMLPYMGVTLMIGWVNFIMYLPLIVHGLIESGDTVKNYLEQSYAQTYPLARSICDQLARAQRYREQLKSIKGDLELYIGVYLLGGWFFKKSNLISILFYWQLLRIKSAMKHPYMSEAVRKLDTTTLALTNRPECPQVVRSGHQKLRFVLKNMADLDQMKDMHPIARSCAIF</sequence>
<feature type="compositionally biased region" description="Low complexity" evidence="1">
    <location>
        <begin position="77"/>
        <end position="87"/>
    </location>
</feature>
<evidence type="ECO:0000313" key="3">
    <source>
        <dbReference type="EMBL" id="TNV81008.1"/>
    </source>
</evidence>
<feature type="transmembrane region" description="Helical" evidence="2">
    <location>
        <begin position="150"/>
        <end position="168"/>
    </location>
</feature>
<dbReference type="InterPro" id="IPR005344">
    <property type="entry name" value="TMEM33/Pom33"/>
</dbReference>
<feature type="compositionally biased region" description="Basic and acidic residues" evidence="1">
    <location>
        <begin position="111"/>
        <end position="122"/>
    </location>
</feature>
<feature type="region of interest" description="Disordered" evidence="1">
    <location>
        <begin position="64"/>
        <end position="122"/>
    </location>
</feature>
<gene>
    <name evidence="3" type="ORF">FGO68_gene16725</name>
</gene>
<keyword evidence="2" id="KW-0812">Transmembrane</keyword>
<feature type="transmembrane region" description="Helical" evidence="2">
    <location>
        <begin position="189"/>
        <end position="215"/>
    </location>
</feature>
<dbReference type="AlphaFoldDB" id="A0A8J8NT46"/>
<keyword evidence="4" id="KW-1185">Reference proteome</keyword>
<dbReference type="Pfam" id="PF03661">
    <property type="entry name" value="TMEM33_Pom33"/>
    <property type="match status" value="1"/>
</dbReference>
<dbReference type="EMBL" id="RRYP01006708">
    <property type="protein sequence ID" value="TNV81008.1"/>
    <property type="molecule type" value="Genomic_DNA"/>
</dbReference>